<dbReference type="InterPro" id="IPR015931">
    <property type="entry name" value="Acnase/IPM_dHydase_lsu_aba_1/3"/>
</dbReference>
<reference evidence="2" key="1">
    <citation type="journal article" date="2014" name="Front. Microbiol.">
        <title>High frequency of phylogenetically diverse reductive dehalogenase-homologous genes in deep subseafloor sedimentary metagenomes.</title>
        <authorList>
            <person name="Kawai M."/>
            <person name="Futagami T."/>
            <person name="Toyoda A."/>
            <person name="Takaki Y."/>
            <person name="Nishi S."/>
            <person name="Hori S."/>
            <person name="Arai W."/>
            <person name="Tsubouchi T."/>
            <person name="Morono Y."/>
            <person name="Uchiyama I."/>
            <person name="Ito T."/>
            <person name="Fujiyama A."/>
            <person name="Inagaki F."/>
            <person name="Takami H."/>
        </authorList>
    </citation>
    <scope>NUCLEOTIDE SEQUENCE</scope>
    <source>
        <strain evidence="2">Expedition CK06-06</strain>
    </source>
</reference>
<sequence>MNEIEIQNKFREEINTKDGIASIYNLKKLKTLGFGDIDKLPYSLRILLENVIRNLDGEVVTEANFLALSTWVPNQK</sequence>
<comment type="caution">
    <text evidence="2">The sequence shown here is derived from an EMBL/GenBank/DDBJ whole genome shotgun (WGS) entry which is preliminary data.</text>
</comment>
<gene>
    <name evidence="2" type="ORF">S01H4_41035</name>
</gene>
<dbReference type="EMBL" id="BART01022416">
    <property type="protein sequence ID" value="GAG96089.1"/>
    <property type="molecule type" value="Genomic_DNA"/>
</dbReference>
<organism evidence="2">
    <name type="scientific">marine sediment metagenome</name>
    <dbReference type="NCBI Taxonomy" id="412755"/>
    <lineage>
        <taxon>unclassified sequences</taxon>
        <taxon>metagenomes</taxon>
        <taxon>ecological metagenomes</taxon>
    </lineage>
</organism>
<feature type="non-terminal residue" evidence="2">
    <location>
        <position position="76"/>
    </location>
</feature>
<evidence type="ECO:0008006" key="3">
    <source>
        <dbReference type="Google" id="ProtNLM"/>
    </source>
</evidence>
<proteinExistence type="predicted"/>
<protein>
    <recommendedName>
        <fullName evidence="3">Aconitase/3-isopropylmalate dehydratase large subunit alpha/beta/alpha domain-containing protein</fullName>
    </recommendedName>
</protein>
<accession>X1BJN2</accession>
<name>X1BJN2_9ZZZZ</name>
<evidence type="ECO:0000256" key="1">
    <source>
        <dbReference type="ARBA" id="ARBA00023004"/>
    </source>
</evidence>
<evidence type="ECO:0000313" key="2">
    <source>
        <dbReference type="EMBL" id="GAG96089.1"/>
    </source>
</evidence>
<dbReference type="InterPro" id="IPR036008">
    <property type="entry name" value="Aconitase_4Fe-4S_dom"/>
</dbReference>
<dbReference type="SUPFAM" id="SSF53732">
    <property type="entry name" value="Aconitase iron-sulfur domain"/>
    <property type="match status" value="1"/>
</dbReference>
<dbReference type="AlphaFoldDB" id="X1BJN2"/>
<dbReference type="Gene3D" id="3.30.499.10">
    <property type="entry name" value="Aconitase, domain 3"/>
    <property type="match status" value="1"/>
</dbReference>
<keyword evidence="1" id="KW-0408">Iron</keyword>